<dbReference type="Proteomes" id="UP000270924">
    <property type="component" value="Unassembled WGS sequence"/>
</dbReference>
<dbReference type="OrthoDB" id="10287858at2759"/>
<name>A0A3P7E964_WUCBA</name>
<dbReference type="InParanoid" id="A0A3P7E964"/>
<reference evidence="3" key="2">
    <citation type="journal article" date="2016" name="Mol. Ecol.">
        <title>Population genomics of the filarial nematode parasite Wuchereria bancrofti from mosquitoes.</title>
        <authorList>
            <person name="Small S.T."/>
            <person name="Reimer L.J."/>
            <person name="Tisch D.J."/>
            <person name="King C.L."/>
            <person name="Christensen B.M."/>
            <person name="Siba P.M."/>
            <person name="Kazura J.W."/>
            <person name="Serre D."/>
            <person name="Zimmerman P.A."/>
        </authorList>
    </citation>
    <scope>NUCLEOTIDE SEQUENCE</scope>
    <source>
        <strain evidence="3">pt0022</strain>
    </source>
</reference>
<dbReference type="AlphaFoldDB" id="A0A3P7E964"/>
<protein>
    <submittedName>
        <fullName evidence="2 5">Uncharacterized protein</fullName>
    </submittedName>
</protein>
<organism evidence="2 4">
    <name type="scientific">Wuchereria bancrofti</name>
    <dbReference type="NCBI Taxonomy" id="6293"/>
    <lineage>
        <taxon>Eukaryota</taxon>
        <taxon>Metazoa</taxon>
        <taxon>Ecdysozoa</taxon>
        <taxon>Nematoda</taxon>
        <taxon>Chromadorea</taxon>
        <taxon>Rhabditida</taxon>
        <taxon>Spirurina</taxon>
        <taxon>Spiruromorpha</taxon>
        <taxon>Filarioidea</taxon>
        <taxon>Onchocercidae</taxon>
        <taxon>Wuchereria</taxon>
    </lineage>
</organism>
<sequence length="70" mass="8162">MWKFLTIVLLMQIAFSCVSTSDIMYAKDPTFTMHLSPPIQWTYHEEEVHDNPITELEGTEDIAKDMKIET</sequence>
<evidence type="ECO:0000313" key="2">
    <source>
        <dbReference type="EMBL" id="VDM17993.1"/>
    </source>
</evidence>
<proteinExistence type="predicted"/>
<reference evidence="5" key="4">
    <citation type="submission" date="2024-02" db="UniProtKB">
        <authorList>
            <consortium name="WormBaseParasite"/>
        </authorList>
    </citation>
    <scope>IDENTIFICATION</scope>
    <source>
        <strain evidence="5">pt0022</strain>
    </source>
</reference>
<accession>A0A3P7E964</accession>
<gene>
    <name evidence="2" type="ORF">WBA_LOCUS9942</name>
</gene>
<evidence type="ECO:0000313" key="4">
    <source>
        <dbReference type="Proteomes" id="UP000270924"/>
    </source>
</evidence>
<keyword evidence="1" id="KW-0732">Signal</keyword>
<evidence type="ECO:0000313" key="5">
    <source>
        <dbReference type="WBParaSite" id="mrna-Wban_10802"/>
    </source>
</evidence>
<dbReference type="WBParaSite" id="mrna-Wban_10802">
    <property type="protein sequence ID" value="mrna-Wban_10802"/>
    <property type="gene ID" value="Wban_10802"/>
</dbReference>
<feature type="signal peptide" evidence="1">
    <location>
        <begin position="1"/>
        <end position="20"/>
    </location>
</feature>
<feature type="chain" id="PRO_5018292072" evidence="1">
    <location>
        <begin position="21"/>
        <end position="70"/>
    </location>
</feature>
<dbReference type="Proteomes" id="UP000093561">
    <property type="component" value="Unassembled WGS sequence"/>
</dbReference>
<dbReference type="EMBL" id="UYWW01010639">
    <property type="protein sequence ID" value="VDM17993.1"/>
    <property type="molecule type" value="Genomic_DNA"/>
</dbReference>
<evidence type="ECO:0000256" key="1">
    <source>
        <dbReference type="SAM" id="SignalP"/>
    </source>
</evidence>
<reference evidence="2 4" key="3">
    <citation type="submission" date="2018-11" db="EMBL/GenBank/DDBJ databases">
        <authorList>
            <consortium name="Pathogen Informatics"/>
        </authorList>
    </citation>
    <scope>NUCLEOTIDE SEQUENCE [LARGE SCALE GENOMIC DNA]</scope>
</reference>
<evidence type="ECO:0000313" key="3">
    <source>
        <dbReference type="Proteomes" id="UP000093561"/>
    </source>
</evidence>
<reference evidence="3" key="1">
    <citation type="submission" date="2015-03" db="EMBL/GenBank/DDBJ databases">
        <title>Wuchereria bancrofti Genome Sequencing Papua New Guinea Strain.</title>
        <authorList>
            <person name="Small S.T."/>
            <person name="Serre D."/>
            <person name="Zimmerman P.A."/>
        </authorList>
    </citation>
    <scope>NUCLEOTIDE SEQUENCE [LARGE SCALE GENOMIC DNA]</scope>
    <source>
        <strain evidence="3">pt0022</strain>
    </source>
</reference>
<keyword evidence="4" id="KW-1185">Reference proteome</keyword>
<dbReference type="PROSITE" id="PS51257">
    <property type="entry name" value="PROKAR_LIPOPROTEIN"/>
    <property type="match status" value="1"/>
</dbReference>